<dbReference type="InterPro" id="IPR036291">
    <property type="entry name" value="NAD(P)-bd_dom_sf"/>
</dbReference>
<dbReference type="STRING" id="1619308.B5808_15385"/>
<keyword evidence="2" id="KW-0560">Oxidoreductase</keyword>
<dbReference type="Proteomes" id="UP000192775">
    <property type="component" value="Chromosome"/>
</dbReference>
<dbReference type="Gene3D" id="3.90.180.10">
    <property type="entry name" value="Medium-chain alcohol dehydrogenases, catalytic domain"/>
    <property type="match status" value="1"/>
</dbReference>
<feature type="domain" description="Enoyl reductase (ER)" evidence="3">
    <location>
        <begin position="47"/>
        <end position="371"/>
    </location>
</feature>
<dbReference type="SUPFAM" id="SSF51735">
    <property type="entry name" value="NAD(P)-binding Rossmann-fold domains"/>
    <property type="match status" value="1"/>
</dbReference>
<evidence type="ECO:0000313" key="4">
    <source>
        <dbReference type="EMBL" id="ARJ06443.1"/>
    </source>
</evidence>
<organism evidence="4 5">
    <name type="scientific">Cnuibacter physcomitrellae</name>
    <dbReference type="NCBI Taxonomy" id="1619308"/>
    <lineage>
        <taxon>Bacteria</taxon>
        <taxon>Bacillati</taxon>
        <taxon>Actinomycetota</taxon>
        <taxon>Actinomycetes</taxon>
        <taxon>Micrococcales</taxon>
        <taxon>Microbacteriaceae</taxon>
        <taxon>Cnuibacter</taxon>
    </lineage>
</organism>
<protein>
    <recommendedName>
        <fullName evidence="3">Enoyl reductase (ER) domain-containing protein</fullName>
    </recommendedName>
</protein>
<dbReference type="InterPro" id="IPR011032">
    <property type="entry name" value="GroES-like_sf"/>
</dbReference>
<reference evidence="4 5" key="1">
    <citation type="submission" date="2017-04" db="EMBL/GenBank/DDBJ databases">
        <authorList>
            <person name="Afonso C.L."/>
            <person name="Miller P.J."/>
            <person name="Scott M.A."/>
            <person name="Spackman E."/>
            <person name="Goraichik I."/>
            <person name="Dimitrov K.M."/>
            <person name="Suarez D.L."/>
            <person name="Swayne D.E."/>
        </authorList>
    </citation>
    <scope>NUCLEOTIDE SEQUENCE [LARGE SCALE GENOMIC DNA]</scope>
    <source>
        <strain evidence="5">XA(T)</strain>
    </source>
</reference>
<dbReference type="AlphaFoldDB" id="A0A1X9LMM9"/>
<dbReference type="Gene3D" id="3.40.50.720">
    <property type="entry name" value="NAD(P)-binding Rossmann-like Domain"/>
    <property type="match status" value="1"/>
</dbReference>
<dbReference type="SMART" id="SM00829">
    <property type="entry name" value="PKS_ER"/>
    <property type="match status" value="1"/>
</dbReference>
<keyword evidence="5" id="KW-1185">Reference proteome</keyword>
<proteinExistence type="predicted"/>
<evidence type="ECO:0000259" key="3">
    <source>
        <dbReference type="SMART" id="SM00829"/>
    </source>
</evidence>
<dbReference type="Pfam" id="PF08240">
    <property type="entry name" value="ADH_N"/>
    <property type="match status" value="1"/>
</dbReference>
<evidence type="ECO:0000313" key="5">
    <source>
        <dbReference type="Proteomes" id="UP000192775"/>
    </source>
</evidence>
<gene>
    <name evidence="4" type="ORF">B5808_15385</name>
</gene>
<name>A0A1X9LMM9_9MICO</name>
<dbReference type="InterPro" id="IPR020843">
    <property type="entry name" value="ER"/>
</dbReference>
<dbReference type="PANTHER" id="PTHR48106">
    <property type="entry name" value="QUINONE OXIDOREDUCTASE PIG3-RELATED"/>
    <property type="match status" value="1"/>
</dbReference>
<dbReference type="SUPFAM" id="SSF50129">
    <property type="entry name" value="GroES-like"/>
    <property type="match status" value="1"/>
</dbReference>
<dbReference type="KEGG" id="cphy:B5808_15385"/>
<sequence>MMSDRAPMRSLHSLNNSSVNVMILDMFKYIADPSGIPRTVVAAVRRGGPDTLQLRSEQLPPPQPTEVQVEVEVAGVAFGDLLLREGLVPGLPYPRIPGYDAVGRVAEIGRDVVGLRPGDRVAVRTESGTGGYASALNASADLTVPIPDAVSSDEAAAVILNHVTAWQMLTRVTSLVSGSPVLVHGASGGVGRALVELAQHLGLRVLGTSSSTRMSALAGRGVEAFDRDLRWERDVLRREPHGVQAVFDGMGGSTARRSLQLLAPGGTLVEYGVSGVLRRGRRSALGLLGVAASAPRLSTLALFSRGISVAGYASSLFVPAHRQWFRDDLSALLDLLATGSIAPAVEGRIPLDEAARAHELLARGVGGKVLLEPAAVG</sequence>
<dbReference type="Pfam" id="PF13602">
    <property type="entry name" value="ADH_zinc_N_2"/>
    <property type="match status" value="1"/>
</dbReference>
<dbReference type="EMBL" id="CP020715">
    <property type="protein sequence ID" value="ARJ06443.1"/>
    <property type="molecule type" value="Genomic_DNA"/>
</dbReference>
<evidence type="ECO:0000256" key="1">
    <source>
        <dbReference type="ARBA" id="ARBA00022857"/>
    </source>
</evidence>
<dbReference type="InterPro" id="IPR013154">
    <property type="entry name" value="ADH-like_N"/>
</dbReference>
<dbReference type="GO" id="GO:0070402">
    <property type="term" value="F:NADPH binding"/>
    <property type="evidence" value="ECO:0007669"/>
    <property type="project" value="TreeGrafter"/>
</dbReference>
<dbReference type="GO" id="GO:0016651">
    <property type="term" value="F:oxidoreductase activity, acting on NAD(P)H"/>
    <property type="evidence" value="ECO:0007669"/>
    <property type="project" value="TreeGrafter"/>
</dbReference>
<evidence type="ECO:0000256" key="2">
    <source>
        <dbReference type="ARBA" id="ARBA00023002"/>
    </source>
</evidence>
<keyword evidence="1" id="KW-0521">NADP</keyword>
<accession>A0A1X9LMM9</accession>